<proteinExistence type="predicted"/>
<dbReference type="GO" id="GO:0000160">
    <property type="term" value="P:phosphorelay signal transduction system"/>
    <property type="evidence" value="ECO:0007669"/>
    <property type="project" value="UniProtKB-KW"/>
</dbReference>
<sequence length="289" mass="32256">MGIARRKTGFESVKGVVAPLNLKRVLRGMPRWQEARSFRLFSYSVIVASAVVPALVWNSLTSPGDSWQEPALPVYGPFVLIGGILVLEAALILWVKMLQFGNERVRRHRERRASAFSPAADTTLSASGDLRPGSPVESHQRDGCPSTNIPRVLVVDDDPINRMILRKQLLRLDIEPVSAADGMEALETVREGTWDLVLMDGQMPRLDGPETAHEIRLRELLPPEVPIIGISTNDTPEFRERCLRAGMQACYHKPVRRFVMEKLVDVYIHQRVAETPDHIAGRTLTSVSA</sequence>
<dbReference type="CDD" id="cd17546">
    <property type="entry name" value="REC_hyHK_CKI1_RcsC-like"/>
    <property type="match status" value="1"/>
</dbReference>
<evidence type="ECO:0000313" key="8">
    <source>
        <dbReference type="Proteomes" id="UP000198762"/>
    </source>
</evidence>
<feature type="modified residue" description="4-aspartylphosphate" evidence="3">
    <location>
        <position position="200"/>
    </location>
</feature>
<dbReference type="STRING" id="430453.SAMN04487962_10545"/>
<evidence type="ECO:0000256" key="1">
    <source>
        <dbReference type="ARBA" id="ARBA00022553"/>
    </source>
</evidence>
<dbReference type="OrthoDB" id="9796655at2"/>
<dbReference type="InterPro" id="IPR011006">
    <property type="entry name" value="CheY-like_superfamily"/>
</dbReference>
<organism evidence="7 8">
    <name type="scientific">Marinobacter segnicrescens</name>
    <dbReference type="NCBI Taxonomy" id="430453"/>
    <lineage>
        <taxon>Bacteria</taxon>
        <taxon>Pseudomonadati</taxon>
        <taxon>Pseudomonadota</taxon>
        <taxon>Gammaproteobacteria</taxon>
        <taxon>Pseudomonadales</taxon>
        <taxon>Marinobacteraceae</taxon>
        <taxon>Marinobacter</taxon>
    </lineage>
</organism>
<name>A0A1I0CBG2_9GAMM</name>
<evidence type="ECO:0000259" key="6">
    <source>
        <dbReference type="PROSITE" id="PS50110"/>
    </source>
</evidence>
<dbReference type="AlphaFoldDB" id="A0A1I0CBG2"/>
<feature type="transmembrane region" description="Helical" evidence="5">
    <location>
        <begin position="72"/>
        <end position="95"/>
    </location>
</feature>
<accession>A0A1I0CBG2</accession>
<dbReference type="EMBL" id="FOHZ01000005">
    <property type="protein sequence ID" value="SET16229.1"/>
    <property type="molecule type" value="Genomic_DNA"/>
</dbReference>
<evidence type="ECO:0000313" key="7">
    <source>
        <dbReference type="EMBL" id="SET16229.1"/>
    </source>
</evidence>
<evidence type="ECO:0000256" key="2">
    <source>
        <dbReference type="ARBA" id="ARBA00023012"/>
    </source>
</evidence>
<dbReference type="Proteomes" id="UP000198762">
    <property type="component" value="Unassembled WGS sequence"/>
</dbReference>
<dbReference type="Gene3D" id="3.40.50.2300">
    <property type="match status" value="1"/>
</dbReference>
<feature type="transmembrane region" description="Helical" evidence="5">
    <location>
        <begin position="40"/>
        <end position="60"/>
    </location>
</feature>
<dbReference type="Pfam" id="PF00072">
    <property type="entry name" value="Response_reg"/>
    <property type="match status" value="1"/>
</dbReference>
<dbReference type="PANTHER" id="PTHR45339:SF1">
    <property type="entry name" value="HYBRID SIGNAL TRANSDUCTION HISTIDINE KINASE J"/>
    <property type="match status" value="1"/>
</dbReference>
<dbReference type="PROSITE" id="PS50110">
    <property type="entry name" value="RESPONSE_REGULATORY"/>
    <property type="match status" value="1"/>
</dbReference>
<dbReference type="SMART" id="SM00448">
    <property type="entry name" value="REC"/>
    <property type="match status" value="1"/>
</dbReference>
<keyword evidence="8" id="KW-1185">Reference proteome</keyword>
<dbReference type="RefSeq" id="WP_091849859.1">
    <property type="nucleotide sequence ID" value="NZ_FOHZ01000005.1"/>
</dbReference>
<feature type="region of interest" description="Disordered" evidence="4">
    <location>
        <begin position="111"/>
        <end position="148"/>
    </location>
</feature>
<dbReference type="PANTHER" id="PTHR45339">
    <property type="entry name" value="HYBRID SIGNAL TRANSDUCTION HISTIDINE KINASE J"/>
    <property type="match status" value="1"/>
</dbReference>
<reference evidence="8" key="1">
    <citation type="submission" date="2016-10" db="EMBL/GenBank/DDBJ databases">
        <authorList>
            <person name="Varghese N."/>
            <person name="Submissions S."/>
        </authorList>
    </citation>
    <scope>NUCLEOTIDE SEQUENCE [LARGE SCALE GENOMIC DNA]</scope>
    <source>
        <strain evidence="8">CGMCC 1.6489</strain>
    </source>
</reference>
<evidence type="ECO:0000256" key="4">
    <source>
        <dbReference type="SAM" id="MobiDB-lite"/>
    </source>
</evidence>
<keyword evidence="5" id="KW-0472">Membrane</keyword>
<protein>
    <submittedName>
        <fullName evidence="7">CheY chemotaxis protein or a CheY-like REC (Receiver) domain</fullName>
    </submittedName>
</protein>
<keyword evidence="5" id="KW-0812">Transmembrane</keyword>
<evidence type="ECO:0000256" key="5">
    <source>
        <dbReference type="SAM" id="Phobius"/>
    </source>
</evidence>
<evidence type="ECO:0000256" key="3">
    <source>
        <dbReference type="PROSITE-ProRule" id="PRU00169"/>
    </source>
</evidence>
<keyword evidence="2" id="KW-0902">Two-component regulatory system</keyword>
<feature type="domain" description="Response regulatory" evidence="6">
    <location>
        <begin position="151"/>
        <end position="268"/>
    </location>
</feature>
<gene>
    <name evidence="7" type="ORF">SAMN04487962_10545</name>
</gene>
<dbReference type="InterPro" id="IPR001789">
    <property type="entry name" value="Sig_transdc_resp-reg_receiver"/>
</dbReference>
<dbReference type="SUPFAM" id="SSF52172">
    <property type="entry name" value="CheY-like"/>
    <property type="match status" value="1"/>
</dbReference>
<keyword evidence="1 3" id="KW-0597">Phosphoprotein</keyword>
<keyword evidence="5" id="KW-1133">Transmembrane helix</keyword>